<accession>A0A9X2MSV6</accession>
<feature type="binding site" evidence="1">
    <location>
        <position position="40"/>
    </location>
    <ligand>
        <name>Zn(2+)</name>
        <dbReference type="ChEBI" id="CHEBI:29105"/>
    </ligand>
</feature>
<evidence type="ECO:0000259" key="3">
    <source>
        <dbReference type="Pfam" id="PF13649"/>
    </source>
</evidence>
<dbReference type="RefSeq" id="WP_257448702.1">
    <property type="nucleotide sequence ID" value="NZ_JANIPJ010000013.1"/>
</dbReference>
<dbReference type="InterPro" id="IPR016718">
    <property type="entry name" value="rRNA_m1G-MeTrfase_A_prd"/>
</dbReference>
<dbReference type="Gene3D" id="3.40.50.150">
    <property type="entry name" value="Vaccinia Virus protein VP39"/>
    <property type="match status" value="1"/>
</dbReference>
<dbReference type="Proteomes" id="UP001141950">
    <property type="component" value="Unassembled WGS sequence"/>
</dbReference>
<dbReference type="AlphaFoldDB" id="A0A9X2MSV6"/>
<feature type="binding site" evidence="1">
    <location>
        <position position="23"/>
    </location>
    <ligand>
        <name>Zn(2+)</name>
        <dbReference type="ChEBI" id="CHEBI:29105"/>
    </ligand>
</feature>
<dbReference type="Pfam" id="PF21302">
    <property type="entry name" value="Zn_ribbon_RlmA"/>
    <property type="match status" value="1"/>
</dbReference>
<name>A0A9X2MSV6_9BACL</name>
<feature type="domain" description="Methyltransferase" evidence="3">
    <location>
        <begin position="105"/>
        <end position="178"/>
    </location>
</feature>
<feature type="domain" description="23S rRNA (guanine(745)-N(1))-methyltransferase N-terminal" evidence="4">
    <location>
        <begin position="21"/>
        <end position="57"/>
    </location>
</feature>
<keyword evidence="5" id="KW-0808">Transferase</keyword>
<dbReference type="PIRSF" id="PIRSF018249">
    <property type="entry name" value="MyrA_prd"/>
    <property type="match status" value="1"/>
</dbReference>
<dbReference type="GO" id="GO:0046872">
    <property type="term" value="F:metal ion binding"/>
    <property type="evidence" value="ECO:0007669"/>
    <property type="project" value="UniProtKB-KW"/>
</dbReference>
<dbReference type="InterPro" id="IPR029063">
    <property type="entry name" value="SAM-dependent_MTases_sf"/>
</dbReference>
<dbReference type="InterPro" id="IPR048647">
    <property type="entry name" value="RlmA_N"/>
</dbReference>
<dbReference type="EMBL" id="JANIPJ010000013">
    <property type="protein sequence ID" value="MCR2805825.1"/>
    <property type="molecule type" value="Genomic_DNA"/>
</dbReference>
<dbReference type="GO" id="GO:0008168">
    <property type="term" value="F:methyltransferase activity"/>
    <property type="evidence" value="ECO:0007669"/>
    <property type="project" value="UniProtKB-KW"/>
</dbReference>
<keyword evidence="1" id="KW-0479">Metal-binding</keyword>
<evidence type="ECO:0000256" key="1">
    <source>
        <dbReference type="PIRSR" id="PIRSR018249-1"/>
    </source>
</evidence>
<feature type="binding site" evidence="2">
    <location>
        <begin position="112"/>
        <end position="113"/>
    </location>
    <ligand>
        <name>S-adenosyl-L-methionine</name>
        <dbReference type="ChEBI" id="CHEBI:59789"/>
    </ligand>
</feature>
<dbReference type="Pfam" id="PF13649">
    <property type="entry name" value="Methyltransf_25"/>
    <property type="match status" value="1"/>
</dbReference>
<organism evidence="5 6">
    <name type="scientific">Paenibacillus soyae</name>
    <dbReference type="NCBI Taxonomy" id="2969249"/>
    <lineage>
        <taxon>Bacteria</taxon>
        <taxon>Bacillati</taxon>
        <taxon>Bacillota</taxon>
        <taxon>Bacilli</taxon>
        <taxon>Bacillales</taxon>
        <taxon>Paenibacillaceae</taxon>
        <taxon>Paenibacillus</taxon>
    </lineage>
</organism>
<evidence type="ECO:0000256" key="2">
    <source>
        <dbReference type="PIRSR" id="PIRSR018249-2"/>
    </source>
</evidence>
<dbReference type="SUPFAM" id="SSF53335">
    <property type="entry name" value="S-adenosyl-L-methionine-dependent methyltransferases"/>
    <property type="match status" value="1"/>
</dbReference>
<feature type="binding site" evidence="2">
    <location>
        <position position="82"/>
    </location>
    <ligand>
        <name>S-adenosyl-L-methionine</name>
        <dbReference type="ChEBI" id="CHEBI:59789"/>
    </ligand>
</feature>
<protein>
    <submittedName>
        <fullName evidence="5">Methyltransferase domain-containing protein</fullName>
    </submittedName>
</protein>
<keyword evidence="1" id="KW-0862">Zinc</keyword>
<feature type="binding site" evidence="2">
    <location>
        <position position="204"/>
    </location>
    <ligand>
        <name>S-adenosyl-L-methionine</name>
        <dbReference type="ChEBI" id="CHEBI:59789"/>
    </ligand>
</feature>
<evidence type="ECO:0000313" key="5">
    <source>
        <dbReference type="EMBL" id="MCR2805825.1"/>
    </source>
</evidence>
<proteinExistence type="predicted"/>
<evidence type="ECO:0000313" key="6">
    <source>
        <dbReference type="Proteomes" id="UP001141950"/>
    </source>
</evidence>
<keyword evidence="2" id="KW-0949">S-adenosyl-L-methionine</keyword>
<dbReference type="GO" id="GO:0032259">
    <property type="term" value="P:methylation"/>
    <property type="evidence" value="ECO:0007669"/>
    <property type="project" value="UniProtKB-KW"/>
</dbReference>
<sequence>MFQKSKKLICAEMMAKHQEIFRCPLCEKPMQVIDLQRLVCSNQHCFDIAKHGYVNLLSRSIRTKYDKRIFENRRLISKSGLFNPLYAAVSQIIWNQQSSNEPISILDAGCGEGSHLNSIQAELKREKPSALLAVGIDISKEGISFAASENSDTIWCVADLANGPFSNQSFKFILNILSPANYSEFQRLISDNGLVIKVVPGQDYLKELRDIFYKGSDKQTYSNARTISHFNKHFHLSDVESIGYQANLSERLIEPLLGMTPLSWGTSGERIEKVHQLNLKQVTMDFKILIGSVRN</sequence>
<reference evidence="5" key="1">
    <citation type="submission" date="2022-08" db="EMBL/GenBank/DDBJ databases">
        <title>The genomic sequence of strain Paenibacillus sp. SCIV0701.</title>
        <authorList>
            <person name="Zhao H."/>
        </authorList>
    </citation>
    <scope>NUCLEOTIDE SEQUENCE</scope>
    <source>
        <strain evidence="5">SCIV0701</strain>
    </source>
</reference>
<keyword evidence="6" id="KW-1185">Reference proteome</keyword>
<feature type="binding site" evidence="1">
    <location>
        <position position="44"/>
    </location>
    <ligand>
        <name>Zn(2+)</name>
        <dbReference type="ChEBI" id="CHEBI:29105"/>
    </ligand>
</feature>
<comment type="caution">
    <text evidence="5">The sequence shown here is derived from an EMBL/GenBank/DDBJ whole genome shotgun (WGS) entry which is preliminary data.</text>
</comment>
<feature type="binding site" evidence="1">
    <location>
        <position position="26"/>
    </location>
    <ligand>
        <name>Zn(2+)</name>
        <dbReference type="ChEBI" id="CHEBI:29105"/>
    </ligand>
</feature>
<gene>
    <name evidence="5" type="ORF">NQZ67_18240</name>
</gene>
<keyword evidence="5" id="KW-0489">Methyltransferase</keyword>
<evidence type="ECO:0000259" key="4">
    <source>
        <dbReference type="Pfam" id="PF21302"/>
    </source>
</evidence>
<dbReference type="InterPro" id="IPR041698">
    <property type="entry name" value="Methyltransf_25"/>
</dbReference>